<evidence type="ECO:0000259" key="1">
    <source>
        <dbReference type="Pfam" id="PF13340"/>
    </source>
</evidence>
<proteinExistence type="predicted"/>
<feature type="domain" description="Insertion element IS402-like" evidence="1">
    <location>
        <begin position="11"/>
        <end position="38"/>
    </location>
</feature>
<comment type="caution">
    <text evidence="2">The sequence shown here is derived from an EMBL/GenBank/DDBJ whole genome shotgun (WGS) entry which is preliminary data.</text>
</comment>
<protein>
    <submittedName>
        <fullName evidence="2">Putative transposase of IS4/5 family DUF4096</fullName>
    </submittedName>
</protein>
<dbReference type="EMBL" id="VITF01000004">
    <property type="protein sequence ID" value="TWA70202.1"/>
    <property type="molecule type" value="Genomic_DNA"/>
</dbReference>
<dbReference type="AlphaFoldDB" id="A0A560BCE3"/>
<dbReference type="Pfam" id="PF13340">
    <property type="entry name" value="DUF4096"/>
    <property type="match status" value="1"/>
</dbReference>
<evidence type="ECO:0000313" key="2">
    <source>
        <dbReference type="EMBL" id="TWA70202.1"/>
    </source>
</evidence>
<reference evidence="2 3" key="1">
    <citation type="submission" date="2019-06" db="EMBL/GenBank/DDBJ databases">
        <title>Genomic Encyclopedia of Type Strains, Phase IV (KMG-V): Genome sequencing to study the core and pangenomes of soil and plant-associated prokaryotes.</title>
        <authorList>
            <person name="Whitman W."/>
        </authorList>
    </citation>
    <scope>NUCLEOTIDE SEQUENCE [LARGE SCALE GENOMIC DNA]</scope>
    <source>
        <strain evidence="2 3">BR 11796</strain>
    </source>
</reference>
<name>A0A560BCE3_AZOBR</name>
<dbReference type="InterPro" id="IPR025161">
    <property type="entry name" value="IS402-like_dom"/>
</dbReference>
<evidence type="ECO:0000313" key="3">
    <source>
        <dbReference type="Proteomes" id="UP000316083"/>
    </source>
</evidence>
<gene>
    <name evidence="2" type="ORF">FBZ82_104362</name>
</gene>
<sequence length="103" mass="11462">MEEFLGSRSNIGAQWRDIPERYGPCQTVYDRFVRWRRKEGAVEVPDDHGLGRSRGGFGTKVHLVTDANGLPPAAMLSPGQRQELPFAIAALEAASFARDVHRI</sequence>
<dbReference type="Proteomes" id="UP000316083">
    <property type="component" value="Unassembled WGS sequence"/>
</dbReference>
<organism evidence="2 3">
    <name type="scientific">Azospirillum brasilense</name>
    <dbReference type="NCBI Taxonomy" id="192"/>
    <lineage>
        <taxon>Bacteria</taxon>
        <taxon>Pseudomonadati</taxon>
        <taxon>Pseudomonadota</taxon>
        <taxon>Alphaproteobacteria</taxon>
        <taxon>Rhodospirillales</taxon>
        <taxon>Azospirillaceae</taxon>
        <taxon>Azospirillum</taxon>
    </lineage>
</organism>
<accession>A0A560BCE3</accession>